<evidence type="ECO:0000256" key="1">
    <source>
        <dbReference type="ARBA" id="ARBA00004123"/>
    </source>
</evidence>
<dbReference type="InterPro" id="IPR020987">
    <property type="entry name" value="Centromere_Cenp-M"/>
</dbReference>
<proteinExistence type="predicted"/>
<accession>A0A8C4Z4Y5</accession>
<dbReference type="InterPro" id="IPR027417">
    <property type="entry name" value="P-loop_NTPase"/>
</dbReference>
<name>A0A8C4Z4Y5_GADMO</name>
<organism evidence="7 8">
    <name type="scientific">Gadus morhua</name>
    <name type="common">Atlantic cod</name>
    <dbReference type="NCBI Taxonomy" id="8049"/>
    <lineage>
        <taxon>Eukaryota</taxon>
        <taxon>Metazoa</taxon>
        <taxon>Chordata</taxon>
        <taxon>Craniata</taxon>
        <taxon>Vertebrata</taxon>
        <taxon>Euteleostomi</taxon>
        <taxon>Actinopterygii</taxon>
        <taxon>Neopterygii</taxon>
        <taxon>Teleostei</taxon>
        <taxon>Neoteleostei</taxon>
        <taxon>Acanthomorphata</taxon>
        <taxon>Zeiogadaria</taxon>
        <taxon>Gadariae</taxon>
        <taxon>Gadiformes</taxon>
        <taxon>Gadoidei</taxon>
        <taxon>Gadidae</taxon>
        <taxon>Gadus</taxon>
    </lineage>
</organism>
<keyword evidence="6" id="KW-0137">Centromere</keyword>
<evidence type="ECO:0000256" key="5">
    <source>
        <dbReference type="ARBA" id="ARBA00023242"/>
    </source>
</evidence>
<dbReference type="PANTHER" id="PTHR34436:SF1">
    <property type="entry name" value="CENTROMERE PROTEIN M"/>
    <property type="match status" value="1"/>
</dbReference>
<evidence type="ECO:0000256" key="4">
    <source>
        <dbReference type="ARBA" id="ARBA00022454"/>
    </source>
</evidence>
<gene>
    <name evidence="7" type="primary">pane1</name>
</gene>
<dbReference type="GO" id="GO:0005634">
    <property type="term" value="C:nucleus"/>
    <property type="evidence" value="ECO:0007669"/>
    <property type="project" value="UniProtKB-SubCell"/>
</dbReference>
<sequence>MSVLRPLSKLPDINAASVLLVENEEDFQQKLAGVMVKEKSVMVKVRLAKSLPLPAKNEPNRPRIDLVVFLINLMSELSLQSAEASLKHLGQGYFLGKVCFMVTNARHAALPAERMVAVRKLASGLRCPLLYAEDQTPDGVTNAAERLLVILRVAAGCVPMTTALFLSNLTSCIVPTEEEEQQNLDFDA</sequence>
<dbReference type="Proteomes" id="UP000694546">
    <property type="component" value="Chromosome 3"/>
</dbReference>
<keyword evidence="4" id="KW-0158">Chromosome</keyword>
<dbReference type="GeneTree" id="ENSGT00390000017504"/>
<keyword evidence="5" id="KW-0539">Nucleus</keyword>
<keyword evidence="8" id="KW-1185">Reference proteome</keyword>
<evidence type="ECO:0000313" key="8">
    <source>
        <dbReference type="Proteomes" id="UP000694546"/>
    </source>
</evidence>
<evidence type="ECO:0000313" key="7">
    <source>
        <dbReference type="Ensembl" id="ENSGMOP00000005836.2"/>
    </source>
</evidence>
<dbReference type="Gene3D" id="3.40.50.300">
    <property type="entry name" value="P-loop containing nucleotide triphosphate hydrolases"/>
    <property type="match status" value="1"/>
</dbReference>
<comment type="subcellular location">
    <subcellularLocation>
        <location evidence="2">Chromosome</location>
        <location evidence="2">Centromere</location>
    </subcellularLocation>
    <subcellularLocation>
        <location evidence="1">Nucleus</location>
    </subcellularLocation>
</comment>
<protein>
    <recommendedName>
        <fullName evidence="3">Centromere protein M</fullName>
    </recommendedName>
</protein>
<dbReference type="Ensembl" id="ENSGMOT00000006009.2">
    <property type="protein sequence ID" value="ENSGMOP00000005836.2"/>
    <property type="gene ID" value="ENSGMOG00000005495.2"/>
</dbReference>
<evidence type="ECO:0000256" key="6">
    <source>
        <dbReference type="ARBA" id="ARBA00023328"/>
    </source>
</evidence>
<evidence type="ECO:0000256" key="3">
    <source>
        <dbReference type="ARBA" id="ARBA00016382"/>
    </source>
</evidence>
<evidence type="ECO:0000256" key="2">
    <source>
        <dbReference type="ARBA" id="ARBA00004584"/>
    </source>
</evidence>
<dbReference type="AlphaFoldDB" id="A0A8C4Z4Y5"/>
<dbReference type="GO" id="GO:0000775">
    <property type="term" value="C:chromosome, centromeric region"/>
    <property type="evidence" value="ECO:0007669"/>
    <property type="project" value="UniProtKB-SubCell"/>
</dbReference>
<dbReference type="Pfam" id="PF11111">
    <property type="entry name" value="CENP-M"/>
    <property type="match status" value="1"/>
</dbReference>
<dbReference type="PANTHER" id="PTHR34436">
    <property type="entry name" value="CENTROMERE PROTEIN M"/>
    <property type="match status" value="1"/>
</dbReference>
<reference evidence="7" key="1">
    <citation type="submission" date="2025-08" db="UniProtKB">
        <authorList>
            <consortium name="Ensembl"/>
        </authorList>
    </citation>
    <scope>IDENTIFICATION</scope>
</reference>
<dbReference type="OrthoDB" id="2386686at2759"/>
<dbReference type="OMA" id="CTLPLDI"/>
<reference evidence="7" key="2">
    <citation type="submission" date="2025-09" db="UniProtKB">
        <authorList>
            <consortium name="Ensembl"/>
        </authorList>
    </citation>
    <scope>IDENTIFICATION</scope>
</reference>